<proteinExistence type="inferred from homology"/>
<organism evidence="3">
    <name type="scientific">hydrothermal vent metagenome</name>
    <dbReference type="NCBI Taxonomy" id="652676"/>
    <lineage>
        <taxon>unclassified sequences</taxon>
        <taxon>metagenomes</taxon>
        <taxon>ecological metagenomes</taxon>
    </lineage>
</organism>
<name>A0A3B0R6R3_9ZZZZ</name>
<dbReference type="InterPro" id="IPR010930">
    <property type="entry name" value="Flg_bb/hook_C_dom"/>
</dbReference>
<reference evidence="3" key="1">
    <citation type="submission" date="2018-06" db="EMBL/GenBank/DDBJ databases">
        <authorList>
            <person name="Zhirakovskaya E."/>
        </authorList>
    </citation>
    <scope>NUCLEOTIDE SEQUENCE</scope>
</reference>
<dbReference type="EMBL" id="UOED01000030">
    <property type="protein sequence ID" value="VAV87811.1"/>
    <property type="molecule type" value="Genomic_DNA"/>
</dbReference>
<accession>A0A3B0R6R3</accession>
<protein>
    <recommendedName>
        <fullName evidence="2">Flagellar basal-body/hook protein C-terminal domain-containing protein</fullName>
    </recommendedName>
</protein>
<sequence>MFKAIQTSVSGLIASSVRLNVAAENIVNAQTTSTPKGSVPSGLVFSAGYTPKRVEQSTTGTGGVRATVIPVSPASLTLFDPTSPLSSAKGFVNVPNVSLPAEIGELTRASQAYKANASVLKTLDDTFNILLKI</sequence>
<evidence type="ECO:0000313" key="3">
    <source>
        <dbReference type="EMBL" id="VAV87811.1"/>
    </source>
</evidence>
<evidence type="ECO:0000256" key="1">
    <source>
        <dbReference type="ARBA" id="ARBA00009677"/>
    </source>
</evidence>
<evidence type="ECO:0000259" key="2">
    <source>
        <dbReference type="Pfam" id="PF06429"/>
    </source>
</evidence>
<gene>
    <name evidence="3" type="ORF">MNBD_ALPHA02-1106</name>
</gene>
<dbReference type="AlphaFoldDB" id="A0A3B0R6R3"/>
<feature type="domain" description="Flagellar basal-body/hook protein C-terminal" evidence="2">
    <location>
        <begin position="89"/>
        <end position="131"/>
    </location>
</feature>
<comment type="similarity">
    <text evidence="1">Belongs to the flagella basal body rod proteins family.</text>
</comment>
<dbReference type="Pfam" id="PF06429">
    <property type="entry name" value="Flg_bbr_C"/>
    <property type="match status" value="1"/>
</dbReference>